<feature type="region of interest" description="Disordered" evidence="1">
    <location>
        <begin position="55"/>
        <end position="81"/>
    </location>
</feature>
<name>A0A2U2XA95_9FLAO</name>
<keyword evidence="3" id="KW-1185">Reference proteome</keyword>
<evidence type="ECO:0000313" key="3">
    <source>
        <dbReference type="Proteomes" id="UP000245370"/>
    </source>
</evidence>
<proteinExistence type="predicted"/>
<dbReference type="EMBL" id="QFRJ01000012">
    <property type="protein sequence ID" value="PWH84677.1"/>
    <property type="molecule type" value="Genomic_DNA"/>
</dbReference>
<feature type="compositionally biased region" description="Polar residues" evidence="1">
    <location>
        <begin position="60"/>
        <end position="73"/>
    </location>
</feature>
<reference evidence="2 3" key="2">
    <citation type="submission" date="2018-05" db="EMBL/GenBank/DDBJ databases">
        <authorList>
            <person name="Lanie J.A."/>
            <person name="Ng W.-L."/>
            <person name="Kazmierczak K.M."/>
            <person name="Andrzejewski T.M."/>
            <person name="Davidsen T.M."/>
            <person name="Wayne K.J."/>
            <person name="Tettelin H."/>
            <person name="Glass J.I."/>
            <person name="Rusch D."/>
            <person name="Podicherti R."/>
            <person name="Tsui H.-C.T."/>
            <person name="Winkler M.E."/>
        </authorList>
    </citation>
    <scope>NUCLEOTIDE SEQUENCE [LARGE SCALE GENOMIC DNA]</scope>
    <source>
        <strain evidence="2 3">C305</strain>
    </source>
</reference>
<organism evidence="2 3">
    <name type="scientific">Brumimicrobium oceani</name>
    <dbReference type="NCBI Taxonomy" id="2100725"/>
    <lineage>
        <taxon>Bacteria</taxon>
        <taxon>Pseudomonadati</taxon>
        <taxon>Bacteroidota</taxon>
        <taxon>Flavobacteriia</taxon>
        <taxon>Flavobacteriales</taxon>
        <taxon>Crocinitomicaceae</taxon>
        <taxon>Brumimicrobium</taxon>
    </lineage>
</organism>
<dbReference type="AlphaFoldDB" id="A0A2U2XA95"/>
<reference evidence="2 3" key="1">
    <citation type="submission" date="2018-05" db="EMBL/GenBank/DDBJ databases">
        <title>Brumimicrobium oceani sp. nov., isolated from coastal sediment.</title>
        <authorList>
            <person name="Kou Y."/>
        </authorList>
    </citation>
    <scope>NUCLEOTIDE SEQUENCE [LARGE SCALE GENOMIC DNA]</scope>
    <source>
        <strain evidence="2 3">C305</strain>
    </source>
</reference>
<dbReference type="Proteomes" id="UP000245370">
    <property type="component" value="Unassembled WGS sequence"/>
</dbReference>
<accession>A0A2U2XA95</accession>
<evidence type="ECO:0000313" key="2">
    <source>
        <dbReference type="EMBL" id="PWH84677.1"/>
    </source>
</evidence>
<gene>
    <name evidence="2" type="ORF">DIT68_13205</name>
</gene>
<sequence length="81" mass="9176">MKTNEILNIATRLTAGEKPSSTTDENFEKAFNHPMKERLIDTAKRYMNESAKTHVEASEARNTMDSMGSQLQSVWKEISAK</sequence>
<evidence type="ECO:0000256" key="1">
    <source>
        <dbReference type="SAM" id="MobiDB-lite"/>
    </source>
</evidence>
<dbReference type="RefSeq" id="WP_109360289.1">
    <property type="nucleotide sequence ID" value="NZ_QFRJ01000012.1"/>
</dbReference>
<protein>
    <submittedName>
        <fullName evidence="2">Uncharacterized protein</fullName>
    </submittedName>
</protein>
<comment type="caution">
    <text evidence="2">The sequence shown here is derived from an EMBL/GenBank/DDBJ whole genome shotgun (WGS) entry which is preliminary data.</text>
</comment>